<feature type="compositionally biased region" description="Polar residues" evidence="1">
    <location>
        <begin position="84"/>
        <end position="93"/>
    </location>
</feature>
<evidence type="ECO:0000313" key="2">
    <source>
        <dbReference type="EMBL" id="THV01168.1"/>
    </source>
</evidence>
<reference evidence="2 3" key="1">
    <citation type="journal article" date="2019" name="Nat. Ecol. Evol.">
        <title>Megaphylogeny resolves global patterns of mushroom evolution.</title>
        <authorList>
            <person name="Varga T."/>
            <person name="Krizsan K."/>
            <person name="Foldi C."/>
            <person name="Dima B."/>
            <person name="Sanchez-Garcia M."/>
            <person name="Sanchez-Ramirez S."/>
            <person name="Szollosi G.J."/>
            <person name="Szarkandi J.G."/>
            <person name="Papp V."/>
            <person name="Albert L."/>
            <person name="Andreopoulos W."/>
            <person name="Angelini C."/>
            <person name="Antonin V."/>
            <person name="Barry K.W."/>
            <person name="Bougher N.L."/>
            <person name="Buchanan P."/>
            <person name="Buyck B."/>
            <person name="Bense V."/>
            <person name="Catcheside P."/>
            <person name="Chovatia M."/>
            <person name="Cooper J."/>
            <person name="Damon W."/>
            <person name="Desjardin D."/>
            <person name="Finy P."/>
            <person name="Geml J."/>
            <person name="Haridas S."/>
            <person name="Hughes K."/>
            <person name="Justo A."/>
            <person name="Karasinski D."/>
            <person name="Kautmanova I."/>
            <person name="Kiss B."/>
            <person name="Kocsube S."/>
            <person name="Kotiranta H."/>
            <person name="LaButti K.M."/>
            <person name="Lechner B.E."/>
            <person name="Liimatainen K."/>
            <person name="Lipzen A."/>
            <person name="Lukacs Z."/>
            <person name="Mihaltcheva S."/>
            <person name="Morgado L.N."/>
            <person name="Niskanen T."/>
            <person name="Noordeloos M.E."/>
            <person name="Ohm R.A."/>
            <person name="Ortiz-Santana B."/>
            <person name="Ovrebo C."/>
            <person name="Racz N."/>
            <person name="Riley R."/>
            <person name="Savchenko A."/>
            <person name="Shiryaev A."/>
            <person name="Soop K."/>
            <person name="Spirin V."/>
            <person name="Szebenyi C."/>
            <person name="Tomsovsky M."/>
            <person name="Tulloss R.E."/>
            <person name="Uehling J."/>
            <person name="Grigoriev I.V."/>
            <person name="Vagvolgyi C."/>
            <person name="Papp T."/>
            <person name="Martin F.M."/>
            <person name="Miettinen O."/>
            <person name="Hibbett D.S."/>
            <person name="Nagy L.G."/>
        </authorList>
    </citation>
    <scope>NUCLEOTIDE SEQUENCE [LARGE SCALE GENOMIC DNA]</scope>
    <source>
        <strain evidence="2 3">CBS 962.96</strain>
    </source>
</reference>
<protein>
    <submittedName>
        <fullName evidence="2">Uncharacterized protein</fullName>
    </submittedName>
</protein>
<proteinExistence type="predicted"/>
<dbReference type="AlphaFoldDB" id="A0A4S8MEW4"/>
<evidence type="ECO:0000313" key="3">
    <source>
        <dbReference type="Proteomes" id="UP000297245"/>
    </source>
</evidence>
<evidence type="ECO:0000256" key="1">
    <source>
        <dbReference type="SAM" id="MobiDB-lite"/>
    </source>
</evidence>
<dbReference type="OrthoDB" id="3270804at2759"/>
<dbReference type="EMBL" id="ML179093">
    <property type="protein sequence ID" value="THV01168.1"/>
    <property type="molecule type" value="Genomic_DNA"/>
</dbReference>
<feature type="region of interest" description="Disordered" evidence="1">
    <location>
        <begin position="80"/>
        <end position="114"/>
    </location>
</feature>
<dbReference type="Proteomes" id="UP000297245">
    <property type="component" value="Unassembled WGS sequence"/>
</dbReference>
<organism evidence="2 3">
    <name type="scientific">Dendrothele bispora (strain CBS 962.96)</name>
    <dbReference type="NCBI Taxonomy" id="1314807"/>
    <lineage>
        <taxon>Eukaryota</taxon>
        <taxon>Fungi</taxon>
        <taxon>Dikarya</taxon>
        <taxon>Basidiomycota</taxon>
        <taxon>Agaricomycotina</taxon>
        <taxon>Agaricomycetes</taxon>
        <taxon>Agaricomycetidae</taxon>
        <taxon>Agaricales</taxon>
        <taxon>Agaricales incertae sedis</taxon>
        <taxon>Dendrothele</taxon>
    </lineage>
</organism>
<accession>A0A4S8MEW4</accession>
<name>A0A4S8MEW4_DENBC</name>
<gene>
    <name evidence="2" type="ORF">K435DRAFT_854025</name>
</gene>
<keyword evidence="3" id="KW-1185">Reference proteome</keyword>
<sequence length="268" mass="29779">MSQSLRFQRVRLIHLQPGESVVITCSSSTAQASEIPDDPSEQWTYALAPDLSATDQNHPHDPMPVGVAQSTLPEQFEELEVRSENSQTPSLTGAHNPGLSTPPPSDVPNSIARSLSPPPPPYVVPNVPTEAVRVFAAFNRVPTPNELRLYWPYEESRPAYLVVSGARIAILPTWELTKPLVHGVSDSIFKKCNSFTAALHEYIQCVNRVAPFPYPALRPLSARLCQTPYDLLHPDLNNDIEFALDSHGQVYTYRMGSDESQGLLRRRM</sequence>